<reference evidence="7" key="2">
    <citation type="submission" date="2013-10" db="EMBL/GenBank/DDBJ databases">
        <authorList>
            <person name="Aslett M."/>
        </authorList>
    </citation>
    <scope>NUCLEOTIDE SEQUENCE [LARGE SCALE GENOMIC DNA]</scope>
    <source>
        <strain evidence="7">Houghton</strain>
    </source>
</reference>
<accession>U6H5R6</accession>
<keyword evidence="3" id="KW-0677">Repeat</keyword>
<evidence type="ECO:0000256" key="2">
    <source>
        <dbReference type="ARBA" id="ARBA00022614"/>
    </source>
</evidence>
<evidence type="ECO:0000256" key="6">
    <source>
        <dbReference type="SAM" id="MobiDB-lite"/>
    </source>
</evidence>
<evidence type="ECO:0000256" key="3">
    <source>
        <dbReference type="ARBA" id="ARBA00022737"/>
    </source>
</evidence>
<evidence type="ECO:0000256" key="5">
    <source>
        <dbReference type="ARBA" id="ARBA00023273"/>
    </source>
</evidence>
<gene>
    <name evidence="7" type="ORF">EPH_0075500</name>
</gene>
<keyword evidence="8" id="KW-1185">Reference proteome</keyword>
<dbReference type="EMBL" id="HG696997">
    <property type="protein sequence ID" value="CDI87227.1"/>
    <property type="molecule type" value="Genomic_DNA"/>
</dbReference>
<dbReference type="InterPro" id="IPR001611">
    <property type="entry name" value="Leu-rich_rpt"/>
</dbReference>
<dbReference type="PROSITE" id="PS51450">
    <property type="entry name" value="LRR"/>
    <property type="match status" value="3"/>
</dbReference>
<evidence type="ECO:0000313" key="8">
    <source>
        <dbReference type="Proteomes" id="UP000018201"/>
    </source>
</evidence>
<organism evidence="7 8">
    <name type="scientific">Eimeria praecox</name>
    <dbReference type="NCBI Taxonomy" id="51316"/>
    <lineage>
        <taxon>Eukaryota</taxon>
        <taxon>Sar</taxon>
        <taxon>Alveolata</taxon>
        <taxon>Apicomplexa</taxon>
        <taxon>Conoidasida</taxon>
        <taxon>Coccidia</taxon>
        <taxon>Eucoccidiorida</taxon>
        <taxon>Eimeriorina</taxon>
        <taxon>Eimeriidae</taxon>
        <taxon>Eimeria</taxon>
    </lineage>
</organism>
<evidence type="ECO:0000256" key="4">
    <source>
        <dbReference type="ARBA" id="ARBA00023069"/>
    </source>
</evidence>
<dbReference type="InterPro" id="IPR032675">
    <property type="entry name" value="LRR_dom_sf"/>
</dbReference>
<feature type="compositionally biased region" description="Basic and acidic residues" evidence="6">
    <location>
        <begin position="169"/>
        <end position="180"/>
    </location>
</feature>
<comment type="subcellular location">
    <subcellularLocation>
        <location evidence="1">Cell projection</location>
        <location evidence="1">Cilium</location>
    </subcellularLocation>
</comment>
<dbReference type="VEuPathDB" id="ToxoDB:EPH_0075500"/>
<dbReference type="Gene3D" id="3.80.10.10">
    <property type="entry name" value="Ribonuclease Inhibitor"/>
    <property type="match status" value="2"/>
</dbReference>
<protein>
    <submittedName>
        <fullName evidence="7">Leucine rich repeat protein, putative</fullName>
    </submittedName>
</protein>
<dbReference type="InterPro" id="IPR025875">
    <property type="entry name" value="Leu-rich_rpt_4"/>
</dbReference>
<dbReference type="SMART" id="SM00365">
    <property type="entry name" value="LRR_SD22"/>
    <property type="match status" value="4"/>
</dbReference>
<keyword evidence="4" id="KW-0969">Cilium</keyword>
<sequence length="406" mass="45308">MTESGLYTRPDLNTKLYLHRRGFKKIENLDEYTEVQALWLGGNGIRRLENLHPLSKLKCLFLAQNGLTCIENLESCPDLVILDLSENSISRIQGLEKLKRLSSFKIARNKLTSLSDILALRECPSLTNVDISYNCLSLHDETGLADAPDPHEGSSLAPTTATLSIRTESKGTLEERHQLDKASTSQPIPNECHVNAESPKQNEDCADSAIASALPLCHAATAMGEQSANSRQHAQESRGFVECFNSLPGLATLYLLGNPVTKQITQYRRTLIANLPALRYLDDRPVKEEDREAALAWFRGGWEEEQKVIKAYKEREQEILRGHVSTLRRLQTQCLTPIKLSSKPLLPLTASEKIKNMMRTLAGACEQEAHRQKISLALERISREAAERQKAGMLTVPGLRMASNET</sequence>
<dbReference type="PANTHER" id="PTHR45973">
    <property type="entry name" value="PROTEIN PHOSPHATASE 1 REGULATORY SUBUNIT SDS22-RELATED"/>
    <property type="match status" value="1"/>
</dbReference>
<keyword evidence="5" id="KW-0966">Cell projection</keyword>
<dbReference type="OrthoDB" id="1904536at2759"/>
<dbReference type="SUPFAM" id="SSF52058">
    <property type="entry name" value="L domain-like"/>
    <property type="match status" value="1"/>
</dbReference>
<dbReference type="InterPro" id="IPR050576">
    <property type="entry name" value="Cilia_flagella_integrity"/>
</dbReference>
<dbReference type="Pfam" id="PF12799">
    <property type="entry name" value="LRR_4"/>
    <property type="match status" value="1"/>
</dbReference>
<feature type="region of interest" description="Disordered" evidence="6">
    <location>
        <begin position="169"/>
        <end position="200"/>
    </location>
</feature>
<evidence type="ECO:0000313" key="7">
    <source>
        <dbReference type="EMBL" id="CDI87227.1"/>
    </source>
</evidence>
<evidence type="ECO:0000256" key="1">
    <source>
        <dbReference type="ARBA" id="ARBA00004138"/>
    </source>
</evidence>
<dbReference type="AlphaFoldDB" id="U6H5R6"/>
<keyword evidence="2" id="KW-0433">Leucine-rich repeat</keyword>
<reference evidence="7" key="1">
    <citation type="submission" date="2013-10" db="EMBL/GenBank/DDBJ databases">
        <title>Genomic analysis of the causative agents of coccidiosis in chickens.</title>
        <authorList>
            <person name="Reid A.J."/>
            <person name="Blake D."/>
            <person name="Billington K."/>
            <person name="Browne H."/>
            <person name="Dunn M."/>
            <person name="Hung S."/>
            <person name="Kawahara F."/>
            <person name="Miranda-Saavedra D."/>
            <person name="Mourier T."/>
            <person name="Nagra H."/>
            <person name="Otto T.D."/>
            <person name="Rawlings N."/>
            <person name="Sanchez A."/>
            <person name="Sanders M."/>
            <person name="Subramaniam C."/>
            <person name="Tay Y."/>
            <person name="Dear P."/>
            <person name="Doerig C."/>
            <person name="Gruber A."/>
            <person name="Parkinson J."/>
            <person name="Shirley M."/>
            <person name="Wan K.L."/>
            <person name="Berriman M."/>
            <person name="Tomley F."/>
            <person name="Pain A."/>
        </authorList>
    </citation>
    <scope>NUCLEOTIDE SEQUENCE [LARGE SCALE GENOMIC DNA]</scope>
    <source>
        <strain evidence="7">Houghton</strain>
    </source>
</reference>
<name>U6H5R6_9EIME</name>
<dbReference type="Pfam" id="PF14580">
    <property type="entry name" value="LRR_9"/>
    <property type="match status" value="1"/>
</dbReference>
<dbReference type="PANTHER" id="PTHR45973:SF9">
    <property type="entry name" value="LEUCINE-RICH REPEAT-CONTAINING PROTEIN 46"/>
    <property type="match status" value="1"/>
</dbReference>
<dbReference type="Proteomes" id="UP000018201">
    <property type="component" value="Unassembled WGS sequence"/>
</dbReference>
<proteinExistence type="predicted"/>